<dbReference type="CDD" id="cd01185">
    <property type="entry name" value="INTN1_C_like"/>
    <property type="match status" value="1"/>
</dbReference>
<dbReference type="InterPro" id="IPR011010">
    <property type="entry name" value="DNA_brk_join_enz"/>
</dbReference>
<sequence>MKQISKRSTFAVLFYINKSKVKKNGQCPIMGRITIDSEITQFSAKIEVNPSLWDAKSGRATGKSKETTSINRKLDKLDAQIREHYNRMVLEDAYVTAESVKNALNGIGAKATNLLQLFREHNEEFKLRVGVNRVYDTYYLYLLTYRHLATFIQRHYQMDDIPLCQLNQRFIDDFDFYLRVDKRMTTYTVLNHIIPLRKMIKRAISQDTLKRDPFINYVPEIPIKKRRHLTAEEFQKMLNTTIENKSLSRTRDMFLFSCFSGLSYADMKNLSEKHLLTETDSSLWIKIERQKTKTECNIRLLSVAVQIIEKYKSERKSDKIFNMIALSNIDRNLKKIATLCGIESNLSYHMGRHTYATQVCISQGVPIETLSKMMGHRSIQTTQIYAKITNQKVNEDMKILSGRIENKYEMPKDDIPEFTHNQYSFDKEAGRVVYIERGEGKDYERRKKQL</sequence>
<proteinExistence type="inferred from homology"/>
<evidence type="ECO:0000256" key="3">
    <source>
        <dbReference type="ARBA" id="ARBA00023172"/>
    </source>
</evidence>
<protein>
    <submittedName>
        <fullName evidence="5">Site-specific integrase</fullName>
    </submittedName>
</protein>
<evidence type="ECO:0000313" key="5">
    <source>
        <dbReference type="EMBL" id="TFU87213.1"/>
    </source>
</evidence>
<name>A0A4Y9IIU2_9BACT</name>
<evidence type="ECO:0000259" key="4">
    <source>
        <dbReference type="PROSITE" id="PS51898"/>
    </source>
</evidence>
<dbReference type="EMBL" id="SPPK01000005">
    <property type="protein sequence ID" value="TFU87213.1"/>
    <property type="molecule type" value="Genomic_DNA"/>
</dbReference>
<dbReference type="GO" id="GO:0015074">
    <property type="term" value="P:DNA integration"/>
    <property type="evidence" value="ECO:0007669"/>
    <property type="project" value="InterPro"/>
</dbReference>
<dbReference type="InterPro" id="IPR025269">
    <property type="entry name" value="SAM-like_dom"/>
</dbReference>
<dbReference type="Pfam" id="PF13102">
    <property type="entry name" value="Phage_int_SAM_5"/>
    <property type="match status" value="1"/>
</dbReference>
<dbReference type="AlphaFoldDB" id="A0A4Y9IIU2"/>
<evidence type="ECO:0000256" key="1">
    <source>
        <dbReference type="ARBA" id="ARBA00008857"/>
    </source>
</evidence>
<dbReference type="PANTHER" id="PTHR30349">
    <property type="entry name" value="PHAGE INTEGRASE-RELATED"/>
    <property type="match status" value="1"/>
</dbReference>
<dbReference type="Gene3D" id="1.10.443.10">
    <property type="entry name" value="Intergrase catalytic core"/>
    <property type="match status" value="1"/>
</dbReference>
<feature type="domain" description="Tyr recombinase" evidence="4">
    <location>
        <begin position="224"/>
        <end position="398"/>
    </location>
</feature>
<comment type="caution">
    <text evidence="5">The sequence shown here is derived from an EMBL/GenBank/DDBJ whole genome shotgun (WGS) entry which is preliminary data.</text>
</comment>
<dbReference type="SUPFAM" id="SSF56349">
    <property type="entry name" value="DNA breaking-rejoining enzymes"/>
    <property type="match status" value="1"/>
</dbReference>
<dbReference type="InterPro" id="IPR013762">
    <property type="entry name" value="Integrase-like_cat_sf"/>
</dbReference>
<evidence type="ECO:0000256" key="2">
    <source>
        <dbReference type="ARBA" id="ARBA00023125"/>
    </source>
</evidence>
<dbReference type="GO" id="GO:0006310">
    <property type="term" value="P:DNA recombination"/>
    <property type="evidence" value="ECO:0007669"/>
    <property type="project" value="UniProtKB-KW"/>
</dbReference>
<dbReference type="PANTHER" id="PTHR30349:SF64">
    <property type="entry name" value="PROPHAGE INTEGRASE INTD-RELATED"/>
    <property type="match status" value="1"/>
</dbReference>
<dbReference type="InterPro" id="IPR050090">
    <property type="entry name" value="Tyrosine_recombinase_XerCD"/>
</dbReference>
<organism evidence="5 6">
    <name type="scientific">Dysgonomonas mossii</name>
    <dbReference type="NCBI Taxonomy" id="163665"/>
    <lineage>
        <taxon>Bacteria</taxon>
        <taxon>Pseudomonadati</taxon>
        <taxon>Bacteroidota</taxon>
        <taxon>Bacteroidia</taxon>
        <taxon>Bacteroidales</taxon>
        <taxon>Dysgonomonadaceae</taxon>
        <taxon>Dysgonomonas</taxon>
    </lineage>
</organism>
<reference evidence="5 6" key="1">
    <citation type="submission" date="2019-03" db="EMBL/GenBank/DDBJ databases">
        <title>Diversity of the mouse oral microbiome.</title>
        <authorList>
            <person name="Joseph S."/>
            <person name="Aduse-Opoku J."/>
            <person name="Curtis M."/>
            <person name="Wade W."/>
            <person name="Hashim A."/>
        </authorList>
    </citation>
    <scope>NUCLEOTIDE SEQUENCE [LARGE SCALE GENOMIC DNA]</scope>
    <source>
        <strain evidence="5 6">P11</strain>
    </source>
</reference>
<keyword evidence="2" id="KW-0238">DNA-binding</keyword>
<gene>
    <name evidence="5" type="ORF">E4T88_14030</name>
</gene>
<dbReference type="OrthoDB" id="1493636at2"/>
<dbReference type="GO" id="GO:0003677">
    <property type="term" value="F:DNA binding"/>
    <property type="evidence" value="ECO:0007669"/>
    <property type="project" value="UniProtKB-KW"/>
</dbReference>
<evidence type="ECO:0000313" key="6">
    <source>
        <dbReference type="Proteomes" id="UP000298285"/>
    </source>
</evidence>
<dbReference type="InterPro" id="IPR035386">
    <property type="entry name" value="Arm-DNA-bind_5"/>
</dbReference>
<dbReference type="RefSeq" id="WP_135106488.1">
    <property type="nucleotide sequence ID" value="NZ_JADGKW010000005.1"/>
</dbReference>
<dbReference type="InterPro" id="IPR010998">
    <property type="entry name" value="Integrase_recombinase_N"/>
</dbReference>
<dbReference type="Gene3D" id="1.10.150.130">
    <property type="match status" value="1"/>
</dbReference>
<dbReference type="Pfam" id="PF00589">
    <property type="entry name" value="Phage_integrase"/>
    <property type="match status" value="1"/>
</dbReference>
<dbReference type="PROSITE" id="PS51898">
    <property type="entry name" value="TYR_RECOMBINASE"/>
    <property type="match status" value="1"/>
</dbReference>
<dbReference type="Proteomes" id="UP000298285">
    <property type="component" value="Unassembled WGS sequence"/>
</dbReference>
<dbReference type="InterPro" id="IPR002104">
    <property type="entry name" value="Integrase_catalytic"/>
</dbReference>
<dbReference type="Pfam" id="PF17293">
    <property type="entry name" value="Arm-DNA-bind_5"/>
    <property type="match status" value="1"/>
</dbReference>
<comment type="similarity">
    <text evidence="1">Belongs to the 'phage' integrase family.</text>
</comment>
<keyword evidence="3" id="KW-0233">DNA recombination</keyword>
<accession>A0A4Y9IIU2</accession>